<reference evidence="2" key="1">
    <citation type="submission" date="2020-06" db="EMBL/GenBank/DDBJ databases">
        <authorList>
            <person name="Dong N."/>
        </authorList>
    </citation>
    <scope>NUCLEOTIDE SEQUENCE</scope>
    <source>
        <strain evidence="2">R1692</strain>
    </source>
</reference>
<name>A0ABT7NPW5_9SPHI</name>
<keyword evidence="1" id="KW-0812">Transmembrane</keyword>
<sequence length="278" mass="31776">MDGVRNLALFNLIIVSLNFIWILIIDGNSIFGVSLFRAFNLFPTHLTPADFTFKAWLVIAIAMIIVTALMYRETGNEHLNIRSVRKVMRIDYMLILNQLFCGMSMVLKLNQFMIISIIFTVACIITLLIINNRMEIEKLTAHSFTKYFIRLAFGMYTGWLLFVFAFNMVTTFVKAGVVHSETEQFIIDVSILILTFGFAMFYSYLKMLPTVSVAFSWGIFGIIHQNLNHPAYEQHNILILLYVLFGLGSLVSIYNFYRCTIKRAANNVASQTSPPSIP</sequence>
<keyword evidence="3" id="KW-1185">Reference proteome</keyword>
<dbReference type="EMBL" id="JACAGK010000035">
    <property type="protein sequence ID" value="MDM1049048.1"/>
    <property type="molecule type" value="Genomic_DNA"/>
</dbReference>
<feature type="transmembrane region" description="Helical" evidence="1">
    <location>
        <begin position="211"/>
        <end position="227"/>
    </location>
</feature>
<evidence type="ECO:0000256" key="1">
    <source>
        <dbReference type="SAM" id="Phobius"/>
    </source>
</evidence>
<reference evidence="2" key="2">
    <citation type="journal article" date="2022" name="Sci. Total Environ.">
        <title>Prevalence, transmission, and molecular epidemiology of tet(X)-positive bacteria among humans, animals, and environmental niches in China: An epidemiological, and genomic-based study.</title>
        <authorList>
            <person name="Dong N."/>
            <person name="Zeng Y."/>
            <person name="Cai C."/>
            <person name="Sun C."/>
            <person name="Lu J."/>
            <person name="Liu C."/>
            <person name="Zhou H."/>
            <person name="Sun Q."/>
            <person name="Shu L."/>
            <person name="Wang H."/>
            <person name="Wang Y."/>
            <person name="Wang S."/>
            <person name="Wu C."/>
            <person name="Chan E.W."/>
            <person name="Chen G."/>
            <person name="Shen Z."/>
            <person name="Chen S."/>
            <person name="Zhang R."/>
        </authorList>
    </citation>
    <scope>NUCLEOTIDE SEQUENCE</scope>
    <source>
        <strain evidence="2">R1692</strain>
    </source>
</reference>
<proteinExistence type="predicted"/>
<accession>A0ABT7NPW5</accession>
<feature type="transmembrane region" description="Helical" evidence="1">
    <location>
        <begin position="185"/>
        <end position="204"/>
    </location>
</feature>
<keyword evidence="1" id="KW-1133">Transmembrane helix</keyword>
<organism evidence="2 3">
    <name type="scientific">Sphingobacterium hotanense</name>
    <dbReference type="NCBI Taxonomy" id="649196"/>
    <lineage>
        <taxon>Bacteria</taxon>
        <taxon>Pseudomonadati</taxon>
        <taxon>Bacteroidota</taxon>
        <taxon>Sphingobacteriia</taxon>
        <taxon>Sphingobacteriales</taxon>
        <taxon>Sphingobacteriaceae</taxon>
        <taxon>Sphingobacterium</taxon>
    </lineage>
</organism>
<keyword evidence="1" id="KW-0472">Membrane</keyword>
<feature type="transmembrane region" description="Helical" evidence="1">
    <location>
        <begin position="239"/>
        <end position="257"/>
    </location>
</feature>
<feature type="transmembrane region" description="Helical" evidence="1">
    <location>
        <begin position="90"/>
        <end position="107"/>
    </location>
</feature>
<dbReference type="RefSeq" id="WP_149527212.1">
    <property type="nucleotide sequence ID" value="NZ_JACAGK010000035.1"/>
</dbReference>
<protein>
    <submittedName>
        <fullName evidence="2">Uncharacterized protein</fullName>
    </submittedName>
</protein>
<feature type="transmembrane region" description="Helical" evidence="1">
    <location>
        <begin position="7"/>
        <end position="31"/>
    </location>
</feature>
<gene>
    <name evidence="2" type="ORF">HX018_12465</name>
</gene>
<comment type="caution">
    <text evidence="2">The sequence shown here is derived from an EMBL/GenBank/DDBJ whole genome shotgun (WGS) entry which is preliminary data.</text>
</comment>
<feature type="transmembrane region" description="Helical" evidence="1">
    <location>
        <begin position="151"/>
        <end position="173"/>
    </location>
</feature>
<evidence type="ECO:0000313" key="3">
    <source>
        <dbReference type="Proteomes" id="UP001170954"/>
    </source>
</evidence>
<feature type="transmembrane region" description="Helical" evidence="1">
    <location>
        <begin position="51"/>
        <end position="70"/>
    </location>
</feature>
<feature type="transmembrane region" description="Helical" evidence="1">
    <location>
        <begin position="113"/>
        <end position="130"/>
    </location>
</feature>
<dbReference type="Proteomes" id="UP001170954">
    <property type="component" value="Unassembled WGS sequence"/>
</dbReference>
<evidence type="ECO:0000313" key="2">
    <source>
        <dbReference type="EMBL" id="MDM1049048.1"/>
    </source>
</evidence>